<dbReference type="InterPro" id="IPR037923">
    <property type="entry name" value="HTH-like"/>
</dbReference>
<keyword evidence="1" id="KW-0805">Transcription regulation</keyword>
<dbReference type="PANTHER" id="PTHR46796:SF6">
    <property type="entry name" value="ARAC SUBFAMILY"/>
    <property type="match status" value="1"/>
</dbReference>
<accession>A0A1H4HIK3</accession>
<evidence type="ECO:0000256" key="2">
    <source>
        <dbReference type="ARBA" id="ARBA00023125"/>
    </source>
</evidence>
<gene>
    <name evidence="5" type="ORF">SAMN05192564_10999</name>
</gene>
<name>A0A1H4HIK3_9BURK</name>
<dbReference type="Pfam" id="PF12833">
    <property type="entry name" value="HTH_18"/>
    <property type="match status" value="1"/>
</dbReference>
<dbReference type="STRING" id="83784.SAMN05192564_10999"/>
<dbReference type="EMBL" id="FNRQ01000009">
    <property type="protein sequence ID" value="SEB21426.1"/>
    <property type="molecule type" value="Genomic_DNA"/>
</dbReference>
<dbReference type="SUPFAM" id="SSF46689">
    <property type="entry name" value="Homeodomain-like"/>
    <property type="match status" value="2"/>
</dbReference>
<proteinExistence type="predicted"/>
<dbReference type="Proteomes" id="UP000198638">
    <property type="component" value="Unassembled WGS sequence"/>
</dbReference>
<keyword evidence="2" id="KW-0238">DNA-binding</keyword>
<dbReference type="SUPFAM" id="SSF51215">
    <property type="entry name" value="Regulatory protein AraC"/>
    <property type="match status" value="1"/>
</dbReference>
<dbReference type="SMART" id="SM00342">
    <property type="entry name" value="HTH_ARAC"/>
    <property type="match status" value="1"/>
</dbReference>
<reference evidence="6" key="1">
    <citation type="submission" date="2016-10" db="EMBL/GenBank/DDBJ databases">
        <authorList>
            <person name="Varghese N."/>
            <person name="Submissions S."/>
        </authorList>
    </citation>
    <scope>NUCLEOTIDE SEQUENCE [LARGE SCALE GENOMIC DNA]</scope>
    <source>
        <strain evidence="6">LMG 24000</strain>
    </source>
</reference>
<protein>
    <submittedName>
        <fullName evidence="5">Transcriptional regulator, AraC family</fullName>
    </submittedName>
</protein>
<evidence type="ECO:0000259" key="4">
    <source>
        <dbReference type="PROSITE" id="PS01124"/>
    </source>
</evidence>
<dbReference type="OrthoDB" id="9816344at2"/>
<feature type="domain" description="HTH araC/xylS-type" evidence="4">
    <location>
        <begin position="188"/>
        <end position="286"/>
    </location>
</feature>
<keyword evidence="6" id="KW-1185">Reference proteome</keyword>
<dbReference type="RefSeq" id="WP_090537162.1">
    <property type="nucleotide sequence ID" value="NZ_FNRQ01000009.1"/>
</dbReference>
<dbReference type="InterPro" id="IPR050204">
    <property type="entry name" value="AraC_XylS_family_regulators"/>
</dbReference>
<organism evidence="5 6">
    <name type="scientific">Paraburkholderia sartisoli</name>
    <dbReference type="NCBI Taxonomy" id="83784"/>
    <lineage>
        <taxon>Bacteria</taxon>
        <taxon>Pseudomonadati</taxon>
        <taxon>Pseudomonadota</taxon>
        <taxon>Betaproteobacteria</taxon>
        <taxon>Burkholderiales</taxon>
        <taxon>Burkholderiaceae</taxon>
        <taxon>Paraburkholderia</taxon>
    </lineage>
</organism>
<evidence type="ECO:0000256" key="1">
    <source>
        <dbReference type="ARBA" id="ARBA00023015"/>
    </source>
</evidence>
<dbReference type="AlphaFoldDB" id="A0A1H4HIK3"/>
<dbReference type="GO" id="GO:0003700">
    <property type="term" value="F:DNA-binding transcription factor activity"/>
    <property type="evidence" value="ECO:0007669"/>
    <property type="project" value="InterPro"/>
</dbReference>
<dbReference type="Gene3D" id="1.10.10.60">
    <property type="entry name" value="Homeodomain-like"/>
    <property type="match status" value="1"/>
</dbReference>
<dbReference type="InterPro" id="IPR018060">
    <property type="entry name" value="HTH_AraC"/>
</dbReference>
<evidence type="ECO:0000256" key="3">
    <source>
        <dbReference type="ARBA" id="ARBA00023163"/>
    </source>
</evidence>
<evidence type="ECO:0000313" key="6">
    <source>
        <dbReference type="Proteomes" id="UP000198638"/>
    </source>
</evidence>
<dbReference type="InterPro" id="IPR009057">
    <property type="entry name" value="Homeodomain-like_sf"/>
</dbReference>
<sequence>MNAALPLHAPPAGKTVSLRSSASLGWRGFGAELLGVAAGPHRIPGTPYHRIGVHVGAPVRARCQCDGRRVSRIQAHGDMDVIPAGLDGEWTDDGDCTILRIWIDDTFARTTMEQLDTRPSRAALRAQFQLRDPRLQHLSWALRAELEAEETSDALYAESLCTALVVRLMAGVPERDGQRRTLAPFMATRVVDYVEANLDQPLTLMELAAVAGLSVPHFKALFRETLGMPVHRYVIQRRVERARALLLEGRLSVTQIALETGFAHQSHMAHWVNRLLGAAPRDIARTGRRG</sequence>
<dbReference type="PANTHER" id="PTHR46796">
    <property type="entry name" value="HTH-TYPE TRANSCRIPTIONAL ACTIVATOR RHAS-RELATED"/>
    <property type="match status" value="1"/>
</dbReference>
<dbReference type="GO" id="GO:0043565">
    <property type="term" value="F:sequence-specific DNA binding"/>
    <property type="evidence" value="ECO:0007669"/>
    <property type="project" value="InterPro"/>
</dbReference>
<dbReference type="PROSITE" id="PS01124">
    <property type="entry name" value="HTH_ARAC_FAMILY_2"/>
    <property type="match status" value="1"/>
</dbReference>
<evidence type="ECO:0000313" key="5">
    <source>
        <dbReference type="EMBL" id="SEB21426.1"/>
    </source>
</evidence>
<keyword evidence="3" id="KW-0804">Transcription</keyword>